<dbReference type="PROSITE" id="PS51000">
    <property type="entry name" value="HTH_DEOR_2"/>
    <property type="match status" value="1"/>
</dbReference>
<dbReference type="InterPro" id="IPR036388">
    <property type="entry name" value="WH-like_DNA-bd_sf"/>
</dbReference>
<accession>A0A846U5T9</accession>
<protein>
    <submittedName>
        <fullName evidence="4">YafY family transcriptional regulator</fullName>
    </submittedName>
</protein>
<evidence type="ECO:0000259" key="3">
    <source>
        <dbReference type="PROSITE" id="PS51000"/>
    </source>
</evidence>
<sequence>MSDTTRRALRLLTLLQARPVWTGQSLADELGVTTRSLRRDIERLRELGYPVLSEKGHGGGYQLGAGQRLPPLLLEADEAVAVGVGLRLAAASGITGLDEVAVRSLAHLEQLVHQSIKDEIATVGAAVDVVLTGVPPVQLEILLVLAQGVRGQVQLRLDYVARDGAATQRRVEPYRVLSMGRNWYLFAWDLDRDDWRTFRLDRIESARLTTFRYSPRPTPDIQVHLRQAVSHGGRSTRVRVRFLASREEASAQIPADVGPLDADGPDSCVLTTYTEEFDWVAFRLVSLPMPAQVLEPPELVAAMSAMSDRLARTVERSR</sequence>
<dbReference type="InterPro" id="IPR028349">
    <property type="entry name" value="PafC-like"/>
</dbReference>
<dbReference type="Pfam" id="PF08279">
    <property type="entry name" value="HTH_11"/>
    <property type="match status" value="1"/>
</dbReference>
<organism evidence="4 5">
    <name type="scientific">Kocuria subflava</name>
    <dbReference type="NCBI Taxonomy" id="1736139"/>
    <lineage>
        <taxon>Bacteria</taxon>
        <taxon>Bacillati</taxon>
        <taxon>Actinomycetota</taxon>
        <taxon>Actinomycetes</taxon>
        <taxon>Micrococcales</taxon>
        <taxon>Micrococcaceae</taxon>
        <taxon>Kocuria</taxon>
    </lineage>
</organism>
<dbReference type="InterPro" id="IPR001034">
    <property type="entry name" value="DeoR_HTH"/>
</dbReference>
<evidence type="ECO:0000256" key="2">
    <source>
        <dbReference type="ARBA" id="ARBA00023163"/>
    </source>
</evidence>
<dbReference type="SUPFAM" id="SSF46785">
    <property type="entry name" value="Winged helix' DNA-binding domain"/>
    <property type="match status" value="1"/>
</dbReference>
<dbReference type="GO" id="GO:0003700">
    <property type="term" value="F:DNA-binding transcription factor activity"/>
    <property type="evidence" value="ECO:0007669"/>
    <property type="project" value="InterPro"/>
</dbReference>
<dbReference type="PROSITE" id="PS52050">
    <property type="entry name" value="WYL"/>
    <property type="match status" value="1"/>
</dbReference>
<evidence type="ECO:0000256" key="1">
    <source>
        <dbReference type="ARBA" id="ARBA00023015"/>
    </source>
</evidence>
<dbReference type="PANTHER" id="PTHR34580">
    <property type="match status" value="1"/>
</dbReference>
<dbReference type="EMBL" id="JAAVUN010000017">
    <property type="protein sequence ID" value="NKE10141.1"/>
    <property type="molecule type" value="Genomic_DNA"/>
</dbReference>
<evidence type="ECO:0000313" key="5">
    <source>
        <dbReference type="Proteomes" id="UP000521379"/>
    </source>
</evidence>
<keyword evidence="1" id="KW-0805">Transcription regulation</keyword>
<dbReference type="Proteomes" id="UP000521379">
    <property type="component" value="Unassembled WGS sequence"/>
</dbReference>
<dbReference type="PANTHER" id="PTHR34580:SF3">
    <property type="entry name" value="PROTEIN PAFB"/>
    <property type="match status" value="1"/>
</dbReference>
<keyword evidence="5" id="KW-1185">Reference proteome</keyword>
<dbReference type="InterPro" id="IPR026881">
    <property type="entry name" value="WYL_dom"/>
</dbReference>
<dbReference type="InterPro" id="IPR051534">
    <property type="entry name" value="CBASS_pafABC_assoc_protein"/>
</dbReference>
<dbReference type="InterPro" id="IPR057727">
    <property type="entry name" value="WCX_dom"/>
</dbReference>
<name>A0A846U5T9_9MICC</name>
<dbReference type="RefSeq" id="WP_119933127.1">
    <property type="nucleotide sequence ID" value="NZ_JAAVUN010000017.1"/>
</dbReference>
<dbReference type="PIRSF" id="PIRSF016838">
    <property type="entry name" value="PafC"/>
    <property type="match status" value="1"/>
</dbReference>
<feature type="domain" description="HTH deoR-type" evidence="3">
    <location>
        <begin position="4"/>
        <end position="62"/>
    </location>
</feature>
<dbReference type="Pfam" id="PF13280">
    <property type="entry name" value="WYL"/>
    <property type="match status" value="1"/>
</dbReference>
<keyword evidence="2" id="KW-0804">Transcription</keyword>
<dbReference type="Gene3D" id="1.10.10.10">
    <property type="entry name" value="Winged helix-like DNA-binding domain superfamily/Winged helix DNA-binding domain"/>
    <property type="match status" value="1"/>
</dbReference>
<comment type="caution">
    <text evidence="4">The sequence shown here is derived from an EMBL/GenBank/DDBJ whole genome shotgun (WGS) entry which is preliminary data.</text>
</comment>
<dbReference type="AlphaFoldDB" id="A0A846U5T9"/>
<proteinExistence type="predicted"/>
<evidence type="ECO:0000313" key="4">
    <source>
        <dbReference type="EMBL" id="NKE10141.1"/>
    </source>
</evidence>
<reference evidence="4 5" key="1">
    <citation type="submission" date="2020-02" db="EMBL/GenBank/DDBJ databases">
        <authorList>
            <person name="Sun Q."/>
        </authorList>
    </citation>
    <scope>NUCLEOTIDE SEQUENCE [LARGE SCALE GENOMIC DNA]</scope>
    <source>
        <strain evidence="4 5">YIM 13062</strain>
    </source>
</reference>
<dbReference type="InterPro" id="IPR013196">
    <property type="entry name" value="HTH_11"/>
</dbReference>
<gene>
    <name evidence="4" type="ORF">GTW58_09400</name>
</gene>
<dbReference type="InterPro" id="IPR036390">
    <property type="entry name" value="WH_DNA-bd_sf"/>
</dbReference>
<dbReference type="Pfam" id="PF25583">
    <property type="entry name" value="WCX"/>
    <property type="match status" value="1"/>
</dbReference>